<evidence type="ECO:0000313" key="3">
    <source>
        <dbReference type="Proteomes" id="UP001060919"/>
    </source>
</evidence>
<feature type="chain" id="PRO_5037195562" description="Lipocalin-like domain-containing protein" evidence="1">
    <location>
        <begin position="26"/>
        <end position="164"/>
    </location>
</feature>
<evidence type="ECO:0000313" key="2">
    <source>
        <dbReference type="EMBL" id="BDS09800.1"/>
    </source>
</evidence>
<keyword evidence="1" id="KW-0732">Signal</keyword>
<sequence>MQKTFNVSMLVWGMILLLGVQQSFAQDKEDKKAAKTIAKVGKWECKKLQKDGREINLKAIAGIVTMDFSVRKEKVTKKVTDAKGVEKKKKVMEVTNVFKMEMGGNDRIFNYHIKNDSIQFVGLNGWNDYRIVRIEKDEIVLEHSLDNSLFRWTMIPSPKEKKKK</sequence>
<feature type="signal peptide" evidence="1">
    <location>
        <begin position="1"/>
        <end position="25"/>
    </location>
</feature>
<reference evidence="2" key="1">
    <citation type="submission" date="2022-09" db="EMBL/GenBank/DDBJ databases">
        <title>Aureispira anguillicida sp. nov., isolated from Leptocephalus of Japanese eel Anguilla japonica.</title>
        <authorList>
            <person name="Yuasa K."/>
            <person name="Mekata T."/>
            <person name="Ikunari K."/>
        </authorList>
    </citation>
    <scope>NUCLEOTIDE SEQUENCE</scope>
    <source>
        <strain evidence="2">EL160426</strain>
    </source>
</reference>
<gene>
    <name evidence="2" type="ORF">AsAng_0005050</name>
</gene>
<accession>A0A915YB31</accession>
<evidence type="ECO:0008006" key="4">
    <source>
        <dbReference type="Google" id="ProtNLM"/>
    </source>
</evidence>
<name>A0A915YB31_9BACT</name>
<dbReference type="Proteomes" id="UP001060919">
    <property type="component" value="Chromosome"/>
</dbReference>
<dbReference type="RefSeq" id="WP_264791160.1">
    <property type="nucleotide sequence ID" value="NZ_AP026867.1"/>
</dbReference>
<dbReference type="AlphaFoldDB" id="A0A915YB31"/>
<evidence type="ECO:0000256" key="1">
    <source>
        <dbReference type="SAM" id="SignalP"/>
    </source>
</evidence>
<dbReference type="EMBL" id="AP026867">
    <property type="protein sequence ID" value="BDS09800.1"/>
    <property type="molecule type" value="Genomic_DNA"/>
</dbReference>
<dbReference type="KEGG" id="aup:AsAng_0005050"/>
<organism evidence="2 3">
    <name type="scientific">Aureispira anguillae</name>
    <dbReference type="NCBI Taxonomy" id="2864201"/>
    <lineage>
        <taxon>Bacteria</taxon>
        <taxon>Pseudomonadati</taxon>
        <taxon>Bacteroidota</taxon>
        <taxon>Saprospiria</taxon>
        <taxon>Saprospirales</taxon>
        <taxon>Saprospiraceae</taxon>
        <taxon>Aureispira</taxon>
    </lineage>
</organism>
<keyword evidence="3" id="KW-1185">Reference proteome</keyword>
<proteinExistence type="predicted"/>
<protein>
    <recommendedName>
        <fullName evidence="4">Lipocalin-like domain-containing protein</fullName>
    </recommendedName>
</protein>